<dbReference type="GO" id="GO:0030428">
    <property type="term" value="C:cell septum"/>
    <property type="evidence" value="ECO:0007669"/>
    <property type="project" value="TreeGrafter"/>
</dbReference>
<protein>
    <submittedName>
        <fullName evidence="4">DedD protein</fullName>
    </submittedName>
</protein>
<keyword evidence="5" id="KW-1185">Reference proteome</keyword>
<dbReference type="RefSeq" id="WP_144570356.1">
    <property type="nucleotide sequence ID" value="NZ_VLKG01000002.1"/>
</dbReference>
<feature type="region of interest" description="Disordered" evidence="1">
    <location>
        <begin position="36"/>
        <end position="103"/>
    </location>
</feature>
<dbReference type="Proteomes" id="UP000319627">
    <property type="component" value="Unassembled WGS sequence"/>
</dbReference>
<evidence type="ECO:0000256" key="2">
    <source>
        <dbReference type="SAM" id="Phobius"/>
    </source>
</evidence>
<name>A0A562IZV4_9GAMM</name>
<dbReference type="Pfam" id="PF05036">
    <property type="entry name" value="SPOR"/>
    <property type="match status" value="1"/>
</dbReference>
<organism evidence="4 5">
    <name type="scientific">Azomonas agilis</name>
    <dbReference type="NCBI Taxonomy" id="116849"/>
    <lineage>
        <taxon>Bacteria</taxon>
        <taxon>Pseudomonadati</taxon>
        <taxon>Pseudomonadota</taxon>
        <taxon>Gammaproteobacteria</taxon>
        <taxon>Pseudomonadales</taxon>
        <taxon>Pseudomonadaceae</taxon>
        <taxon>Azomonas</taxon>
    </lineage>
</organism>
<evidence type="ECO:0000259" key="3">
    <source>
        <dbReference type="PROSITE" id="PS51724"/>
    </source>
</evidence>
<dbReference type="SUPFAM" id="SSF110997">
    <property type="entry name" value="Sporulation related repeat"/>
    <property type="match status" value="1"/>
</dbReference>
<feature type="domain" description="SPOR" evidence="3">
    <location>
        <begin position="109"/>
        <end position="184"/>
    </location>
</feature>
<dbReference type="InterPro" id="IPR036680">
    <property type="entry name" value="SPOR-like_sf"/>
</dbReference>
<dbReference type="AlphaFoldDB" id="A0A562IZV4"/>
<evidence type="ECO:0000256" key="1">
    <source>
        <dbReference type="SAM" id="MobiDB-lite"/>
    </source>
</evidence>
<evidence type="ECO:0000313" key="4">
    <source>
        <dbReference type="EMBL" id="TWH76559.1"/>
    </source>
</evidence>
<proteinExistence type="predicted"/>
<dbReference type="InterPro" id="IPR052521">
    <property type="entry name" value="Cell_div_SPOR-domain"/>
</dbReference>
<dbReference type="PANTHER" id="PTHR38687:SF1">
    <property type="entry name" value="CELL DIVISION PROTEIN DEDD"/>
    <property type="match status" value="1"/>
</dbReference>
<evidence type="ECO:0000313" key="5">
    <source>
        <dbReference type="Proteomes" id="UP000319627"/>
    </source>
</evidence>
<accession>A0A562IZV4</accession>
<feature type="compositionally biased region" description="Low complexity" evidence="1">
    <location>
        <begin position="77"/>
        <end position="102"/>
    </location>
</feature>
<comment type="caution">
    <text evidence="4">The sequence shown here is derived from an EMBL/GenBank/DDBJ whole genome shotgun (WGS) entry which is preliminary data.</text>
</comment>
<sequence>MTWLDRRLRQRIVGALVLVSLAATFLPMLLDREDERRQVQVEAPPKPAMPPMPAASVQDPVVPEATPLAPPSKAEPPKASVAATPPAKAASTPTASAKAAAPEPRLDASGLPISWSVQLASLSNRASAEALVQKLRANGYNAYVRTVTGMNRVFVGPVVERTEANRLRDQLQQQQQLNGFVVRFQPERE</sequence>
<keyword evidence="2" id="KW-0472">Membrane</keyword>
<dbReference type="OrthoDB" id="7069135at2"/>
<keyword evidence="2" id="KW-0812">Transmembrane</keyword>
<dbReference type="GO" id="GO:0032153">
    <property type="term" value="C:cell division site"/>
    <property type="evidence" value="ECO:0007669"/>
    <property type="project" value="TreeGrafter"/>
</dbReference>
<reference evidence="4 5" key="1">
    <citation type="submission" date="2019-07" db="EMBL/GenBank/DDBJ databases">
        <title>Genomic Encyclopedia of Type Strains, Phase I: the one thousand microbial genomes (KMG-I) project.</title>
        <authorList>
            <person name="Kyrpides N."/>
        </authorList>
    </citation>
    <scope>NUCLEOTIDE SEQUENCE [LARGE SCALE GENOMIC DNA]</scope>
    <source>
        <strain evidence="4 5">DSM 375</strain>
    </source>
</reference>
<feature type="transmembrane region" description="Helical" evidence="2">
    <location>
        <begin position="12"/>
        <end position="30"/>
    </location>
</feature>
<dbReference type="InterPro" id="IPR007730">
    <property type="entry name" value="SPOR-like_dom"/>
</dbReference>
<feature type="compositionally biased region" description="Pro residues" evidence="1">
    <location>
        <begin position="44"/>
        <end position="53"/>
    </location>
</feature>
<keyword evidence="2" id="KW-1133">Transmembrane helix</keyword>
<dbReference type="PANTHER" id="PTHR38687">
    <property type="entry name" value="CELL DIVISION PROTEIN DEDD-RELATED"/>
    <property type="match status" value="1"/>
</dbReference>
<gene>
    <name evidence="4" type="ORF">LX59_00599</name>
</gene>
<dbReference type="PROSITE" id="PS51724">
    <property type="entry name" value="SPOR"/>
    <property type="match status" value="1"/>
</dbReference>
<dbReference type="EMBL" id="VLKG01000002">
    <property type="protein sequence ID" value="TWH76559.1"/>
    <property type="molecule type" value="Genomic_DNA"/>
</dbReference>
<dbReference type="GO" id="GO:0032506">
    <property type="term" value="P:cytokinetic process"/>
    <property type="evidence" value="ECO:0007669"/>
    <property type="project" value="TreeGrafter"/>
</dbReference>
<dbReference type="GO" id="GO:0042834">
    <property type="term" value="F:peptidoglycan binding"/>
    <property type="evidence" value="ECO:0007669"/>
    <property type="project" value="InterPro"/>
</dbReference>
<dbReference type="Gene3D" id="3.30.70.1070">
    <property type="entry name" value="Sporulation related repeat"/>
    <property type="match status" value="1"/>
</dbReference>